<dbReference type="Proteomes" id="UP000593571">
    <property type="component" value="Unassembled WGS sequence"/>
</dbReference>
<sequence length="195" mass="21117">MLRGRRCPVSSAGQERGCLSRFPAHPRRGPRGETPARAQRSFYEPASVTRRHGRGGCSSWTAGVRIPCQALARERTRPLVVPRKAASRLCCSKGPAPRGREEAPALCFFIFCRGKLTEASAAGPTGEPGSFRPGTGQASTDTLSALASDSQVQGVGVCWSLCPLDDLRYPERFISSGPHPPLYHFEWHEGKSSVL</sequence>
<dbReference type="AlphaFoldDB" id="A0A7J8H0I7"/>
<evidence type="ECO:0000313" key="3">
    <source>
        <dbReference type="Proteomes" id="UP000593571"/>
    </source>
</evidence>
<comment type="caution">
    <text evidence="2">The sequence shown here is derived from an EMBL/GenBank/DDBJ whole genome shotgun (WGS) entry which is preliminary data.</text>
</comment>
<keyword evidence="3" id="KW-1185">Reference proteome</keyword>
<evidence type="ECO:0000256" key="1">
    <source>
        <dbReference type="SAM" id="MobiDB-lite"/>
    </source>
</evidence>
<name>A0A7J8H0I7_ROUAE</name>
<accession>A0A7J8H0I7</accession>
<feature type="region of interest" description="Disordered" evidence="1">
    <location>
        <begin position="121"/>
        <end position="141"/>
    </location>
</feature>
<protein>
    <submittedName>
        <fullName evidence="2">Uncharacterized protein</fullName>
    </submittedName>
</protein>
<proteinExistence type="predicted"/>
<gene>
    <name evidence="2" type="ORF">HJG63_011140</name>
</gene>
<feature type="region of interest" description="Disordered" evidence="1">
    <location>
        <begin position="18"/>
        <end position="37"/>
    </location>
</feature>
<dbReference type="EMBL" id="JACASE010000005">
    <property type="protein sequence ID" value="KAF6465717.1"/>
    <property type="molecule type" value="Genomic_DNA"/>
</dbReference>
<organism evidence="2 3">
    <name type="scientific">Rousettus aegyptiacus</name>
    <name type="common">Egyptian fruit bat</name>
    <name type="synonym">Pteropus aegyptiacus</name>
    <dbReference type="NCBI Taxonomy" id="9407"/>
    <lineage>
        <taxon>Eukaryota</taxon>
        <taxon>Metazoa</taxon>
        <taxon>Chordata</taxon>
        <taxon>Craniata</taxon>
        <taxon>Vertebrata</taxon>
        <taxon>Euteleostomi</taxon>
        <taxon>Mammalia</taxon>
        <taxon>Eutheria</taxon>
        <taxon>Laurasiatheria</taxon>
        <taxon>Chiroptera</taxon>
        <taxon>Yinpterochiroptera</taxon>
        <taxon>Pteropodoidea</taxon>
        <taxon>Pteropodidae</taxon>
        <taxon>Rousettinae</taxon>
        <taxon>Rousettus</taxon>
    </lineage>
</organism>
<evidence type="ECO:0000313" key="2">
    <source>
        <dbReference type="EMBL" id="KAF6465717.1"/>
    </source>
</evidence>
<reference evidence="2 3" key="1">
    <citation type="journal article" date="2020" name="Nature">
        <title>Six reference-quality genomes reveal evolution of bat adaptations.</title>
        <authorList>
            <person name="Jebb D."/>
            <person name="Huang Z."/>
            <person name="Pippel M."/>
            <person name="Hughes G.M."/>
            <person name="Lavrichenko K."/>
            <person name="Devanna P."/>
            <person name="Winkler S."/>
            <person name="Jermiin L.S."/>
            <person name="Skirmuntt E.C."/>
            <person name="Katzourakis A."/>
            <person name="Burkitt-Gray L."/>
            <person name="Ray D.A."/>
            <person name="Sullivan K.A.M."/>
            <person name="Roscito J.G."/>
            <person name="Kirilenko B.M."/>
            <person name="Davalos L.M."/>
            <person name="Corthals A.P."/>
            <person name="Power M.L."/>
            <person name="Jones G."/>
            <person name="Ransome R.D."/>
            <person name="Dechmann D.K.N."/>
            <person name="Locatelli A.G."/>
            <person name="Puechmaille S.J."/>
            <person name="Fedrigo O."/>
            <person name="Jarvis E.D."/>
            <person name="Hiller M."/>
            <person name="Vernes S.C."/>
            <person name="Myers E.W."/>
            <person name="Teeling E.C."/>
        </authorList>
    </citation>
    <scope>NUCLEOTIDE SEQUENCE [LARGE SCALE GENOMIC DNA]</scope>
    <source>
        <strain evidence="2">MRouAeg1</strain>
        <tissue evidence="2">Muscle</tissue>
    </source>
</reference>